<dbReference type="Pfam" id="PF17871">
    <property type="entry name" value="AAA_lid_9"/>
    <property type="match status" value="1"/>
</dbReference>
<dbReference type="InterPro" id="IPR027417">
    <property type="entry name" value="P-loop_NTPase"/>
</dbReference>
<dbReference type="AlphaFoldDB" id="V5WGU6"/>
<dbReference type="SMART" id="SM01086">
    <property type="entry name" value="ClpB_D2-small"/>
    <property type="match status" value="1"/>
</dbReference>
<dbReference type="Pfam" id="PF00004">
    <property type="entry name" value="AAA"/>
    <property type="match status" value="1"/>
</dbReference>
<dbReference type="GO" id="GO:0016887">
    <property type="term" value="F:ATP hydrolysis activity"/>
    <property type="evidence" value="ECO:0007669"/>
    <property type="project" value="InterPro"/>
</dbReference>
<evidence type="ECO:0000256" key="1">
    <source>
        <dbReference type="ARBA" id="ARBA00022737"/>
    </source>
</evidence>
<accession>V5WGU6</accession>
<dbReference type="InterPro" id="IPR004176">
    <property type="entry name" value="Clp_R_N"/>
</dbReference>
<dbReference type="Pfam" id="PF07724">
    <property type="entry name" value="AAA_2"/>
    <property type="match status" value="1"/>
</dbReference>
<dbReference type="PRINTS" id="PR00300">
    <property type="entry name" value="CLPPROTEASEA"/>
</dbReference>
<dbReference type="KEGG" id="slr:L21SP2_1390"/>
<dbReference type="EMBL" id="CP006939">
    <property type="protein sequence ID" value="AHC14789.1"/>
    <property type="molecule type" value="Genomic_DNA"/>
</dbReference>
<organism evidence="9 10">
    <name type="scientific">Salinispira pacifica</name>
    <dbReference type="NCBI Taxonomy" id="1307761"/>
    <lineage>
        <taxon>Bacteria</taxon>
        <taxon>Pseudomonadati</taxon>
        <taxon>Spirochaetota</taxon>
        <taxon>Spirochaetia</taxon>
        <taxon>Spirochaetales</taxon>
        <taxon>Spirochaetaceae</taxon>
        <taxon>Salinispira</taxon>
    </lineage>
</organism>
<keyword evidence="4 6" id="KW-0143">Chaperone</keyword>
<dbReference type="InterPro" id="IPR001270">
    <property type="entry name" value="ClpA/B"/>
</dbReference>
<dbReference type="PANTHER" id="PTHR11638">
    <property type="entry name" value="ATP-DEPENDENT CLP PROTEASE"/>
    <property type="match status" value="1"/>
</dbReference>
<dbReference type="SMART" id="SM00382">
    <property type="entry name" value="AAA"/>
    <property type="match status" value="2"/>
</dbReference>
<comment type="similarity">
    <text evidence="6">Belongs to the ClpA/ClpB family.</text>
</comment>
<feature type="compositionally biased region" description="Polar residues" evidence="7">
    <location>
        <begin position="507"/>
        <end position="518"/>
    </location>
</feature>
<dbReference type="CDD" id="cd00009">
    <property type="entry name" value="AAA"/>
    <property type="match status" value="1"/>
</dbReference>
<keyword evidence="9" id="KW-0378">Hydrolase</keyword>
<feature type="compositionally biased region" description="Basic and acidic residues" evidence="7">
    <location>
        <begin position="493"/>
        <end position="506"/>
    </location>
</feature>
<dbReference type="GO" id="GO:0006508">
    <property type="term" value="P:proteolysis"/>
    <property type="evidence" value="ECO:0007669"/>
    <property type="project" value="UniProtKB-KW"/>
</dbReference>
<evidence type="ECO:0000256" key="3">
    <source>
        <dbReference type="ARBA" id="ARBA00022840"/>
    </source>
</evidence>
<dbReference type="GO" id="GO:0005737">
    <property type="term" value="C:cytoplasm"/>
    <property type="evidence" value="ECO:0007669"/>
    <property type="project" value="TreeGrafter"/>
</dbReference>
<sequence length="908" mass="101803">MKVSGEVQDILNSAYQEALSWQHEFLTPEHVLYAALNFPYPREVISHCGGEPDELREQLKEFLMENTPTVENSEPLSSASFNHVFERAVLHSHHVNKDTIEPGDILVSLFDEPESHGRYFLEQAGVERIGLLEIISHILGRSEQDMNNQGDDDDDDDDDDEIFASGDEEGDENFFAAQEDESEAQSSGKKSSGKKKKAIKAFTRDLVAAAGNGEIDPIIGRDEELERTMQVLMRRIKNNPVLIGKPGVGKTAIVEGLARALSHDETPDLLKNYQLLALDMGALVAGTRYRGDFEERMKLLMKEVESQNNIILFIDELHTVVGTGAASGGSMDASNMLKPALASGKVRIIGATTPEEYRRFIERDHALARRFQSIEVPEPSQDDAYEILKGLRKNYEDHHHVRYSDDALRQAVELSDQYINERYLPDKAIDVIDEIGALIRLRTFRFTAQEALEKARQETEENSAVKPENPSPEERKTESGQSESEQTESEQTESEKAEADQTEAEKTQNAGDETTPVRNDSDSAGEATQSASGDDESGPEERGESGTNEEWDRELWPEVSVEDIETVISKIARVPRKRVYGNEREKLKTLESGILSTLYGQDEAVNTVVESIKRSRAGFRKADKPVANFLFVGPTGVGKTELARQLSEQMGVQLIRFDMTEYQERHSVSRLIGSPPGYVGFEEGGMLTESIRRNPHAVLLLDEVEKAHPDIYNILLQIMDYATLTDNSGRKADFRNVILIMTSNAGARNIGKSLIGFGERVMDRAAIHDAVDKTFSPEFRNRLDKVVVFNGLNQEAVVDIVEKELESFRQQLEEKDVQVKVDKDVVRFLADQGYSEEFGARNISRTVDDLIRARFIDEVLFGKLENGGKARVSLDPQGENAEDKIVIKFTRRRRKKSKTSQAPVSEHV</sequence>
<dbReference type="RefSeq" id="WP_024267712.1">
    <property type="nucleotide sequence ID" value="NC_023035.1"/>
</dbReference>
<dbReference type="InterPro" id="IPR018368">
    <property type="entry name" value="ClpA/B_CS1"/>
</dbReference>
<dbReference type="InterPro" id="IPR003959">
    <property type="entry name" value="ATPase_AAA_core"/>
</dbReference>
<dbReference type="InterPro" id="IPR050130">
    <property type="entry name" value="ClpA_ClpB"/>
</dbReference>
<evidence type="ECO:0000259" key="8">
    <source>
        <dbReference type="PROSITE" id="PS51903"/>
    </source>
</evidence>
<name>V5WGU6_9SPIO</name>
<feature type="region of interest" description="Disordered" evidence="7">
    <location>
        <begin position="142"/>
        <end position="170"/>
    </location>
</feature>
<proteinExistence type="inferred from homology"/>
<dbReference type="InterPro" id="IPR028299">
    <property type="entry name" value="ClpA/B_CS2"/>
</dbReference>
<dbReference type="Pfam" id="PF10431">
    <property type="entry name" value="ClpB_D2-small"/>
    <property type="match status" value="1"/>
</dbReference>
<dbReference type="Gene3D" id="1.10.1780.10">
    <property type="entry name" value="Clp, N-terminal domain"/>
    <property type="match status" value="1"/>
</dbReference>
<evidence type="ECO:0000313" key="9">
    <source>
        <dbReference type="EMBL" id="AHC14789.1"/>
    </source>
</evidence>
<dbReference type="PROSITE" id="PS00870">
    <property type="entry name" value="CLPAB_1"/>
    <property type="match status" value="1"/>
</dbReference>
<dbReference type="Gene3D" id="3.40.50.300">
    <property type="entry name" value="P-loop containing nucleotide triphosphate hydrolases"/>
    <property type="match status" value="3"/>
</dbReference>
<dbReference type="SUPFAM" id="SSF81923">
    <property type="entry name" value="Double Clp-N motif"/>
    <property type="match status" value="1"/>
</dbReference>
<evidence type="ECO:0000256" key="5">
    <source>
        <dbReference type="PROSITE-ProRule" id="PRU01251"/>
    </source>
</evidence>
<dbReference type="eggNOG" id="COG0542">
    <property type="taxonomic scope" value="Bacteria"/>
</dbReference>
<evidence type="ECO:0000256" key="7">
    <source>
        <dbReference type="SAM" id="MobiDB-lite"/>
    </source>
</evidence>
<dbReference type="GO" id="GO:0034605">
    <property type="term" value="P:cellular response to heat"/>
    <property type="evidence" value="ECO:0007669"/>
    <property type="project" value="TreeGrafter"/>
</dbReference>
<dbReference type="SUPFAM" id="SSF52540">
    <property type="entry name" value="P-loop containing nucleoside triphosphate hydrolases"/>
    <property type="match status" value="2"/>
</dbReference>
<keyword evidence="9" id="KW-0645">Protease</keyword>
<dbReference type="Proteomes" id="UP000018680">
    <property type="component" value="Chromosome"/>
</dbReference>
<dbReference type="PATRIC" id="fig|1307761.3.peg.1383"/>
<dbReference type="InterPro" id="IPR003593">
    <property type="entry name" value="AAA+_ATPase"/>
</dbReference>
<feature type="compositionally biased region" description="Acidic residues" evidence="7">
    <location>
        <begin position="150"/>
        <end position="170"/>
    </location>
</feature>
<evidence type="ECO:0000256" key="4">
    <source>
        <dbReference type="ARBA" id="ARBA00023186"/>
    </source>
</evidence>
<gene>
    <name evidence="9" type="ORF">L21SP2_1390</name>
</gene>
<dbReference type="InterPro" id="IPR019489">
    <property type="entry name" value="Clp_ATPase_C"/>
</dbReference>
<evidence type="ECO:0000256" key="6">
    <source>
        <dbReference type="RuleBase" id="RU004432"/>
    </source>
</evidence>
<keyword evidence="3 6" id="KW-0067">ATP-binding</keyword>
<dbReference type="OrthoDB" id="9803641at2"/>
<dbReference type="InterPro" id="IPR036628">
    <property type="entry name" value="Clp_N_dom_sf"/>
</dbReference>
<dbReference type="GO" id="GO:0008233">
    <property type="term" value="F:peptidase activity"/>
    <property type="evidence" value="ECO:0007669"/>
    <property type="project" value="UniProtKB-KW"/>
</dbReference>
<dbReference type="STRING" id="1307761.L21SP2_1390"/>
<dbReference type="PANTHER" id="PTHR11638:SF111">
    <property type="entry name" value="ATP-DEPENDENT CLP PROTEASE ATP-BINDING SUBUNIT CLPA"/>
    <property type="match status" value="1"/>
</dbReference>
<keyword evidence="2 6" id="KW-0547">Nucleotide-binding</keyword>
<evidence type="ECO:0000313" key="10">
    <source>
        <dbReference type="Proteomes" id="UP000018680"/>
    </source>
</evidence>
<feature type="region of interest" description="Disordered" evidence="7">
    <location>
        <begin position="454"/>
        <end position="556"/>
    </location>
</feature>
<dbReference type="FunFam" id="3.40.50.300:FF:000025">
    <property type="entry name" value="ATP-dependent Clp protease subunit"/>
    <property type="match status" value="1"/>
</dbReference>
<dbReference type="Pfam" id="PF02861">
    <property type="entry name" value="Clp_N"/>
    <property type="match status" value="1"/>
</dbReference>
<feature type="domain" description="Clp R" evidence="8">
    <location>
        <begin position="1"/>
        <end position="141"/>
    </location>
</feature>
<dbReference type="InterPro" id="IPR041546">
    <property type="entry name" value="ClpA/ClpB_AAA_lid"/>
</dbReference>
<reference evidence="9 10" key="1">
    <citation type="journal article" date="2015" name="Stand. Genomic Sci.">
        <title>Complete genome sequence and description of Salinispira pacifica gen. nov., sp. nov., a novel spirochaete isolated form a hypersaline microbial mat.</title>
        <authorList>
            <person name="Ben Hania W."/>
            <person name="Joseph M."/>
            <person name="Schumann P."/>
            <person name="Bunk B."/>
            <person name="Fiebig A."/>
            <person name="Sproer C."/>
            <person name="Klenk H.P."/>
            <person name="Fardeau M.L."/>
            <person name="Spring S."/>
        </authorList>
    </citation>
    <scope>NUCLEOTIDE SEQUENCE [LARGE SCALE GENOMIC DNA]</scope>
    <source>
        <strain evidence="9 10">L21-RPul-D2</strain>
    </source>
</reference>
<keyword evidence="10" id="KW-1185">Reference proteome</keyword>
<dbReference type="HOGENOM" id="CLU_005070_4_2_12"/>
<evidence type="ECO:0000256" key="2">
    <source>
        <dbReference type="ARBA" id="ARBA00022741"/>
    </source>
</evidence>
<dbReference type="Gene3D" id="1.10.8.60">
    <property type="match status" value="1"/>
</dbReference>
<dbReference type="PROSITE" id="PS51903">
    <property type="entry name" value="CLP_R"/>
    <property type="match status" value="1"/>
</dbReference>
<dbReference type="CDD" id="cd19499">
    <property type="entry name" value="RecA-like_ClpB_Hsp104-like"/>
    <property type="match status" value="1"/>
</dbReference>
<dbReference type="GO" id="GO:0005524">
    <property type="term" value="F:ATP binding"/>
    <property type="evidence" value="ECO:0007669"/>
    <property type="project" value="UniProtKB-KW"/>
</dbReference>
<protein>
    <submittedName>
        <fullName evidence="9">ATP-dependent Clp protease ATP-binding subunit ClpA</fullName>
    </submittedName>
</protein>
<dbReference type="PROSITE" id="PS00871">
    <property type="entry name" value="CLPAB_2"/>
    <property type="match status" value="1"/>
</dbReference>
<keyword evidence="1 5" id="KW-0677">Repeat</keyword>